<reference evidence="1 2" key="1">
    <citation type="submission" date="2017-11" db="EMBL/GenBank/DDBJ databases">
        <title>Evolution of Phototrophy in the Chloroflexi Phylum Driven by Horizontal Gene Transfer.</title>
        <authorList>
            <person name="Ward L.M."/>
            <person name="Hemp J."/>
            <person name="Shih P.M."/>
            <person name="Mcglynn S.E."/>
            <person name="Fischer W."/>
        </authorList>
    </citation>
    <scope>NUCLEOTIDE SEQUENCE [LARGE SCALE GENOMIC DNA]</scope>
    <source>
        <strain evidence="1">JP3_7</strain>
    </source>
</reference>
<dbReference type="Pfam" id="PF09754">
    <property type="entry name" value="PAC2"/>
    <property type="match status" value="1"/>
</dbReference>
<evidence type="ECO:0000313" key="1">
    <source>
        <dbReference type="EMBL" id="PJF49002.1"/>
    </source>
</evidence>
<dbReference type="SUPFAM" id="SSF159659">
    <property type="entry name" value="Cgl1923-like"/>
    <property type="match status" value="1"/>
</dbReference>
<organism evidence="1 2">
    <name type="scientific">Candidatus Thermofonsia Clade 3 bacterium</name>
    <dbReference type="NCBI Taxonomy" id="2364212"/>
    <lineage>
        <taxon>Bacteria</taxon>
        <taxon>Bacillati</taxon>
        <taxon>Chloroflexota</taxon>
        <taxon>Candidatus Thermofontia</taxon>
        <taxon>Candidatus Thermofonsia Clade 3</taxon>
    </lineage>
</organism>
<dbReference type="Proteomes" id="UP000230790">
    <property type="component" value="Unassembled WGS sequence"/>
</dbReference>
<name>A0A2M8QGX6_9CHLR</name>
<evidence type="ECO:0008006" key="3">
    <source>
        <dbReference type="Google" id="ProtNLM"/>
    </source>
</evidence>
<proteinExistence type="predicted"/>
<dbReference type="InterPro" id="IPR038389">
    <property type="entry name" value="PSMG2_sf"/>
</dbReference>
<dbReference type="PANTHER" id="PTHR35610">
    <property type="entry name" value="3-ISOPROPYLMALATE DEHYDRATASE-RELATED"/>
    <property type="match status" value="1"/>
</dbReference>
<dbReference type="AlphaFoldDB" id="A0A2M8QGX6"/>
<dbReference type="EMBL" id="PGTN01000002">
    <property type="protein sequence ID" value="PJF49002.1"/>
    <property type="molecule type" value="Genomic_DNA"/>
</dbReference>
<protein>
    <recommendedName>
        <fullName evidence="3">PAC2 family protein</fullName>
    </recommendedName>
</protein>
<dbReference type="PANTHER" id="PTHR35610:SF3">
    <property type="entry name" value="PROTEASOME ASSEMBLY CHAPERONE FAMILY PROTEIN"/>
    <property type="match status" value="1"/>
</dbReference>
<comment type="caution">
    <text evidence="1">The sequence shown here is derived from an EMBL/GenBank/DDBJ whole genome shotgun (WGS) entry which is preliminary data.</text>
</comment>
<sequence>MADQLELFEKPQADEVYMIAGWRQWADAGNVSSGLPQYLITKLGARKIGRIKPDGFYLFQTPVSQFLFRPHFKFEEGYRKEVIFHRNEAFYWESGWEGGRRGLVIFLGDEPHMNVERYAEAFFDLASAFNVRRIAAVGGVYALVPFNKHRTFSVTYALPRMKEELAEYAVSFSNYEGGVSIGSYLEDHAERVGQEYFAMYALVPAYDFSQFTYREPTPPFTVENDYQAWHDAMIRLNSMFKLGIDLTELAEKSAEATAQMREAIEKLARQLPHAPIKEWLAKLEADFVEMPFTKLADVWEDALGDIFKDND</sequence>
<evidence type="ECO:0000313" key="2">
    <source>
        <dbReference type="Proteomes" id="UP000230790"/>
    </source>
</evidence>
<gene>
    <name evidence="1" type="ORF">CUN48_00635</name>
</gene>
<dbReference type="InterPro" id="IPR019151">
    <property type="entry name" value="Proteasome_assmbl_chaperone_2"/>
</dbReference>
<dbReference type="Gene3D" id="3.40.50.10900">
    <property type="entry name" value="PAC-like subunit"/>
    <property type="match status" value="1"/>
</dbReference>
<accession>A0A2M8QGX6</accession>